<keyword evidence="11" id="KW-0677">Repeat</keyword>
<evidence type="ECO:0000313" key="25">
    <source>
        <dbReference type="EMBL" id="JAI63373.1"/>
    </source>
</evidence>
<evidence type="ECO:0000256" key="3">
    <source>
        <dbReference type="ARBA" id="ARBA00004123"/>
    </source>
</evidence>
<evidence type="ECO:0000256" key="22">
    <source>
        <dbReference type="SAM" id="MobiDB-lite"/>
    </source>
</evidence>
<dbReference type="InterPro" id="IPR055414">
    <property type="entry name" value="LRR_R13L4/SHOC2-like"/>
</dbReference>
<evidence type="ECO:0000256" key="15">
    <source>
        <dbReference type="ARBA" id="ARBA00022884"/>
    </source>
</evidence>
<evidence type="ECO:0000256" key="12">
    <source>
        <dbReference type="ARBA" id="ARBA00022801"/>
    </source>
</evidence>
<dbReference type="CDD" id="cd09097">
    <property type="entry name" value="Deadenylase_CCR4"/>
    <property type="match status" value="1"/>
</dbReference>
<keyword evidence="17" id="KW-0804">Transcription</keyword>
<accession>A0A0P4WPI3</accession>
<keyword evidence="15" id="KW-0694">RNA-binding</keyword>
<dbReference type="Gene3D" id="3.80.10.10">
    <property type="entry name" value="Ribonuclease Inhibitor"/>
    <property type="match status" value="1"/>
</dbReference>
<dbReference type="EMBL" id="GDRN01073534">
    <property type="protein sequence ID" value="JAI63373.1"/>
    <property type="molecule type" value="Transcribed_RNA"/>
</dbReference>
<dbReference type="FunFam" id="3.60.10.10:FF:000002">
    <property type="entry name" value="CCR4-NOT transcription complex subunit 6 like"/>
    <property type="match status" value="1"/>
</dbReference>
<proteinExistence type="inferred from homology"/>
<organism evidence="25">
    <name type="scientific">Scylla olivacea</name>
    <name type="common">Orange mud crab</name>
    <name type="synonym">Cancer olivacea</name>
    <dbReference type="NCBI Taxonomy" id="85551"/>
    <lineage>
        <taxon>Eukaryota</taxon>
        <taxon>Metazoa</taxon>
        <taxon>Ecdysozoa</taxon>
        <taxon>Arthropoda</taxon>
        <taxon>Crustacea</taxon>
        <taxon>Multicrustacea</taxon>
        <taxon>Malacostraca</taxon>
        <taxon>Eumalacostraca</taxon>
        <taxon>Eucarida</taxon>
        <taxon>Decapoda</taxon>
        <taxon>Pleocyemata</taxon>
        <taxon>Brachyura</taxon>
        <taxon>Eubrachyura</taxon>
        <taxon>Portunoidea</taxon>
        <taxon>Portunidae</taxon>
        <taxon>Portuninae</taxon>
        <taxon>Scylla</taxon>
    </lineage>
</organism>
<dbReference type="AlphaFoldDB" id="A0A0P4WPI3"/>
<dbReference type="Pfam" id="PF03372">
    <property type="entry name" value="Exo_endo_phos"/>
    <property type="match status" value="1"/>
</dbReference>
<evidence type="ECO:0000256" key="2">
    <source>
        <dbReference type="ARBA" id="ARBA00001946"/>
    </source>
</evidence>
<dbReference type="EMBL" id="GDRN01073531">
    <property type="protein sequence ID" value="JAI63375.1"/>
    <property type="molecule type" value="Transcribed_RNA"/>
</dbReference>
<dbReference type="GO" id="GO:0004535">
    <property type="term" value="F:poly(A)-specific ribonuclease activity"/>
    <property type="evidence" value="ECO:0007669"/>
    <property type="project" value="UniProtKB-EC"/>
</dbReference>
<keyword evidence="10" id="KW-0479">Metal-binding</keyword>
<name>A0A0P4WPI3_SCYOL</name>
<evidence type="ECO:0000256" key="7">
    <source>
        <dbReference type="ARBA" id="ARBA00022490"/>
    </source>
</evidence>
<feature type="region of interest" description="Disordered" evidence="22">
    <location>
        <begin position="1"/>
        <end position="22"/>
    </location>
</feature>
<evidence type="ECO:0000259" key="23">
    <source>
        <dbReference type="Pfam" id="PF03372"/>
    </source>
</evidence>
<evidence type="ECO:0000256" key="8">
    <source>
        <dbReference type="ARBA" id="ARBA00022614"/>
    </source>
</evidence>
<comment type="cofactor">
    <cofactor evidence="2">
        <name>Mg(2+)</name>
        <dbReference type="ChEBI" id="CHEBI:18420"/>
    </cofactor>
</comment>
<keyword evidence="13" id="KW-0269">Exonuclease</keyword>
<dbReference type="InterPro" id="IPR032675">
    <property type="entry name" value="LRR_dom_sf"/>
</dbReference>
<comment type="subcellular location">
    <subcellularLocation>
        <location evidence="4">Cytoplasm</location>
    </subcellularLocation>
    <subcellularLocation>
        <location evidence="3">Nucleus</location>
    </subcellularLocation>
</comment>
<keyword evidence="9" id="KW-0540">Nuclease</keyword>
<comment type="similarity">
    <text evidence="5">Belongs to the CCR4/nocturin family.</text>
</comment>
<dbReference type="InterPro" id="IPR005135">
    <property type="entry name" value="Endo/exonuclease/phosphatase"/>
</dbReference>
<evidence type="ECO:0000256" key="19">
    <source>
        <dbReference type="ARBA" id="ARBA00030493"/>
    </source>
</evidence>
<dbReference type="InterPro" id="IPR036691">
    <property type="entry name" value="Endo/exonu/phosph_ase_sf"/>
</dbReference>
<feature type="domain" description="Endonuclease/exonuclease/phosphatase" evidence="23">
    <location>
        <begin position="192"/>
        <end position="538"/>
    </location>
</feature>
<evidence type="ECO:0000256" key="6">
    <source>
        <dbReference type="ARBA" id="ARBA00012161"/>
    </source>
</evidence>
<evidence type="ECO:0000256" key="1">
    <source>
        <dbReference type="ARBA" id="ARBA00001663"/>
    </source>
</evidence>
<reference evidence="25" key="1">
    <citation type="submission" date="2015-09" db="EMBL/GenBank/DDBJ databases">
        <title>Scylla olivacea transcriptome.</title>
        <authorList>
            <person name="Ikhwanuddin M."/>
        </authorList>
    </citation>
    <scope>NUCLEOTIDE SEQUENCE</scope>
</reference>
<evidence type="ECO:0000256" key="14">
    <source>
        <dbReference type="ARBA" id="ARBA00022842"/>
    </source>
</evidence>
<dbReference type="GO" id="GO:0003723">
    <property type="term" value="F:RNA binding"/>
    <property type="evidence" value="ECO:0007669"/>
    <property type="project" value="UniProtKB-KW"/>
</dbReference>
<feature type="compositionally biased region" description="Basic and acidic residues" evidence="22">
    <location>
        <begin position="1"/>
        <end position="13"/>
    </location>
</feature>
<dbReference type="Gene3D" id="3.60.10.10">
    <property type="entry name" value="Endonuclease/exonuclease/phosphatase"/>
    <property type="match status" value="1"/>
</dbReference>
<keyword evidence="16" id="KW-0805">Transcription regulation</keyword>
<dbReference type="InterPro" id="IPR001611">
    <property type="entry name" value="Leu-rich_rpt"/>
</dbReference>
<evidence type="ECO:0000256" key="9">
    <source>
        <dbReference type="ARBA" id="ARBA00022722"/>
    </source>
</evidence>
<evidence type="ECO:0000256" key="21">
    <source>
        <dbReference type="ARBA" id="ARBA00033317"/>
    </source>
</evidence>
<dbReference type="SMART" id="SM00369">
    <property type="entry name" value="LRR_TYP"/>
    <property type="match status" value="3"/>
</dbReference>
<dbReference type="Pfam" id="PF23598">
    <property type="entry name" value="LRR_14"/>
    <property type="match status" value="1"/>
</dbReference>
<keyword evidence="8" id="KW-0433">Leucine-rich repeat</keyword>
<keyword evidence="18" id="KW-0539">Nucleus</keyword>
<keyword evidence="14" id="KW-0460">Magnesium</keyword>
<evidence type="ECO:0000256" key="16">
    <source>
        <dbReference type="ARBA" id="ARBA00023015"/>
    </source>
</evidence>
<keyword evidence="7" id="KW-0963">Cytoplasm</keyword>
<dbReference type="GO" id="GO:0005634">
    <property type="term" value="C:nucleus"/>
    <property type="evidence" value="ECO:0007669"/>
    <property type="project" value="UniProtKB-SubCell"/>
</dbReference>
<evidence type="ECO:0000256" key="17">
    <source>
        <dbReference type="ARBA" id="ARBA00023163"/>
    </source>
</evidence>
<dbReference type="InterPro" id="IPR003591">
    <property type="entry name" value="Leu-rich_rpt_typical-subtyp"/>
</dbReference>
<evidence type="ECO:0000256" key="18">
    <source>
        <dbReference type="ARBA" id="ARBA00023242"/>
    </source>
</evidence>
<dbReference type="PROSITE" id="PS51450">
    <property type="entry name" value="LRR"/>
    <property type="match status" value="2"/>
</dbReference>
<comment type="catalytic activity">
    <reaction evidence="1">
        <text>Exonucleolytic cleavage of poly(A) to 5'-AMP.</text>
        <dbReference type="EC" id="3.1.13.4"/>
    </reaction>
</comment>
<evidence type="ECO:0000256" key="11">
    <source>
        <dbReference type="ARBA" id="ARBA00022737"/>
    </source>
</evidence>
<dbReference type="SUPFAM" id="SSF56219">
    <property type="entry name" value="DNase I-like"/>
    <property type="match status" value="1"/>
</dbReference>
<dbReference type="SUPFAM" id="SSF52058">
    <property type="entry name" value="L domain-like"/>
    <property type="match status" value="1"/>
</dbReference>
<evidence type="ECO:0000256" key="5">
    <source>
        <dbReference type="ARBA" id="ARBA00010774"/>
    </source>
</evidence>
<evidence type="ECO:0000256" key="20">
    <source>
        <dbReference type="ARBA" id="ARBA00031469"/>
    </source>
</evidence>
<dbReference type="PANTHER" id="PTHR12121">
    <property type="entry name" value="CARBON CATABOLITE REPRESSOR PROTEIN 4"/>
    <property type="match status" value="1"/>
</dbReference>
<keyword evidence="12" id="KW-0378">Hydrolase</keyword>
<evidence type="ECO:0000256" key="10">
    <source>
        <dbReference type="ARBA" id="ARBA00022723"/>
    </source>
</evidence>
<sequence>MSRTPKEGKESKSHRVRTHTIMGQEEVGAGKKSFWPELEITGNIRNISPAVWSLQHLTSLYLNDNCLSRIPAEIARLEHLMYLDLSCNKIRSLPAEIGELTRLRELLLNNNQLRVLPYEIGKLFNLQNIGLKGNPLTMEIQAVYSDSNGTLKLLSYMLDNLAVTTPQPPQRPWIHLGEPDRSKPSCIFTVMCYNVLCDKYATRQMYGYCPSWALEWEYRKKGIMDEIKHYIADIITLQEVETDQFFNFFLPELKNEGYDGIFSPKSRAKHMSENERKFVDGCAIFWRTSKFTLIKERLIEFNQLAMANHDGSEDMLNRVMTKDNIGLAALLETKEAAWENCEVPMDKSQMSQAVLVCTAHIHWDPEFCDVKLIQTIMLMSEIRQIVSEIVEESQHRSRPGRKIDPNSIQLLLCGDLNSLPDSGVVEFLTKGTVSMDHEDFKGFGYKTCLQKIAMTKNNNSLVNTAANCYTHSFRLSAAYDFSIMAYTNYTYDFKGIIDYIFHSADTMSALGVLGPIDPDWFRDNKVMGCPHPHIPSDHFSLLVQLEMRPATAALCHPNGLLHR</sequence>
<dbReference type="InterPro" id="IPR050410">
    <property type="entry name" value="CCR4/nocturin_mRNA_transcr"/>
</dbReference>
<feature type="domain" description="Disease resistance R13L4/SHOC-2-like LRR" evidence="24">
    <location>
        <begin position="50"/>
        <end position="130"/>
    </location>
</feature>
<protein>
    <recommendedName>
        <fullName evidence="6">poly(A)-specific ribonuclease</fullName>
        <ecNumber evidence="6">3.1.13.4</ecNumber>
    </recommendedName>
    <alternativeName>
        <fullName evidence="19">Carbon catabolite repressor protein 4</fullName>
    </alternativeName>
    <alternativeName>
        <fullName evidence="20">Cytoplasmic deadenylase</fullName>
    </alternativeName>
    <alternativeName>
        <fullName evidence="21">Glucose-repressible alcohol dehydrogenase transcriptional effector</fullName>
    </alternativeName>
</protein>
<evidence type="ECO:0000256" key="13">
    <source>
        <dbReference type="ARBA" id="ARBA00022839"/>
    </source>
</evidence>
<dbReference type="GO" id="GO:0005737">
    <property type="term" value="C:cytoplasm"/>
    <property type="evidence" value="ECO:0007669"/>
    <property type="project" value="UniProtKB-SubCell"/>
</dbReference>
<evidence type="ECO:0000256" key="4">
    <source>
        <dbReference type="ARBA" id="ARBA00004496"/>
    </source>
</evidence>
<dbReference type="GO" id="GO:0046872">
    <property type="term" value="F:metal ion binding"/>
    <property type="evidence" value="ECO:0007669"/>
    <property type="project" value="UniProtKB-KW"/>
</dbReference>
<evidence type="ECO:0000259" key="24">
    <source>
        <dbReference type="Pfam" id="PF23598"/>
    </source>
</evidence>
<dbReference type="PANTHER" id="PTHR12121:SF100">
    <property type="entry name" value="POLY(A)-SPECIFIC RIBONUCLEASE"/>
    <property type="match status" value="1"/>
</dbReference>
<dbReference type="EC" id="3.1.13.4" evidence="6"/>